<dbReference type="InterPro" id="IPR003863">
    <property type="entry name" value="DUF220"/>
</dbReference>
<organism evidence="3 4">
    <name type="scientific">Microthlaspi erraticum</name>
    <dbReference type="NCBI Taxonomy" id="1685480"/>
    <lineage>
        <taxon>Eukaryota</taxon>
        <taxon>Viridiplantae</taxon>
        <taxon>Streptophyta</taxon>
        <taxon>Embryophyta</taxon>
        <taxon>Tracheophyta</taxon>
        <taxon>Spermatophyta</taxon>
        <taxon>Magnoliopsida</taxon>
        <taxon>eudicotyledons</taxon>
        <taxon>Gunneridae</taxon>
        <taxon>Pentapetalae</taxon>
        <taxon>rosids</taxon>
        <taxon>malvids</taxon>
        <taxon>Brassicales</taxon>
        <taxon>Brassicaceae</taxon>
        <taxon>Coluteocarpeae</taxon>
        <taxon>Microthlaspi</taxon>
    </lineage>
</organism>
<feature type="domain" description="DUF220" evidence="2">
    <location>
        <begin position="393"/>
        <end position="466"/>
    </location>
</feature>
<evidence type="ECO:0000256" key="1">
    <source>
        <dbReference type="SAM" id="MobiDB-lite"/>
    </source>
</evidence>
<dbReference type="PANTHER" id="PTHR31385:SF6">
    <property type="entry name" value="DUF220 DOMAIN-CONTAINING PROTEIN-RELATED"/>
    <property type="match status" value="1"/>
</dbReference>
<feature type="compositionally biased region" description="Basic and acidic residues" evidence="1">
    <location>
        <begin position="265"/>
        <end position="276"/>
    </location>
</feature>
<feature type="region of interest" description="Disordered" evidence="1">
    <location>
        <begin position="1"/>
        <end position="39"/>
    </location>
</feature>
<reference evidence="3" key="1">
    <citation type="submission" date="2020-01" db="EMBL/GenBank/DDBJ databases">
        <authorList>
            <person name="Mishra B."/>
        </authorList>
    </citation>
    <scope>NUCLEOTIDE SEQUENCE [LARGE SCALE GENOMIC DNA]</scope>
</reference>
<dbReference type="PANTHER" id="PTHR31385">
    <property type="entry name" value="PUTATIVE (DUF220)-RELATED"/>
    <property type="match status" value="1"/>
</dbReference>
<dbReference type="AlphaFoldDB" id="A0A6D2JAK3"/>
<evidence type="ECO:0000313" key="3">
    <source>
        <dbReference type="EMBL" id="CAA7036048.1"/>
    </source>
</evidence>
<gene>
    <name evidence="3" type="ORF">MERR_LOCUS23283</name>
</gene>
<keyword evidence="4" id="KW-1185">Reference proteome</keyword>
<dbReference type="EMBL" id="CACVBM020001163">
    <property type="protein sequence ID" value="CAA7036048.1"/>
    <property type="molecule type" value="Genomic_DNA"/>
</dbReference>
<evidence type="ECO:0000259" key="2">
    <source>
        <dbReference type="Pfam" id="PF02713"/>
    </source>
</evidence>
<sequence>MGAFPGFGIWINQNTQQPPKAESKRSENGKSNSEPPKDDFKYYDIAEVKRQIELWMAAEKKHPWYDAPPKVTTKKGLCHMKIELTIGLPPESVFDRFTNPTNLPFFFQIDESDRQLLENKSRKVLKKDGPREIAKTEKAVAVDVLWWSGSIPITLIVYENQKDLTAKYKKERMMFMKVFEGSYKVEPLYVDSKRLCKNIVPKSPKEYKRCSGGQGKIASKVTMDQYFQPDFPLNLPPFSWYIREITINTTKTLLKMLQNSSISNRETESKRSENVKSKSVSDINTNKESEETKKQLKLWRASEKEYSWHDWPAKVKQTKEGETLMTMQFRIGLPPETVFDVLTSHNNQAYLNTIKNRKVLETISKKVISDNGPKEKMVEVEKAATWKFLWWSKSVPVPLVFNERRKDFSAIYETSKEKAMFMKPFGGKWTIEPEYIHNDKYCKPRLPSSMEEYRKCTGGKGLVASKVTLQQFFEPLFPLNLPPVSWYIRSVVVKKTKTIIENL</sequence>
<comment type="caution">
    <text evidence="3">The sequence shown here is derived from an EMBL/GenBank/DDBJ whole genome shotgun (WGS) entry which is preliminary data.</text>
</comment>
<feature type="region of interest" description="Disordered" evidence="1">
    <location>
        <begin position="261"/>
        <end position="294"/>
    </location>
</feature>
<name>A0A6D2JAK3_9BRAS</name>
<dbReference type="OrthoDB" id="530906at2759"/>
<proteinExistence type="predicted"/>
<dbReference type="Pfam" id="PF02713">
    <property type="entry name" value="DUF220"/>
    <property type="match status" value="2"/>
</dbReference>
<dbReference type="Proteomes" id="UP000467841">
    <property type="component" value="Unassembled WGS sequence"/>
</dbReference>
<feature type="domain" description="DUF220" evidence="2">
    <location>
        <begin position="148"/>
        <end position="220"/>
    </location>
</feature>
<accession>A0A6D2JAK3</accession>
<protein>
    <recommendedName>
        <fullName evidence="2">DUF220 domain-containing protein</fullName>
    </recommendedName>
</protein>
<evidence type="ECO:0000313" key="4">
    <source>
        <dbReference type="Proteomes" id="UP000467841"/>
    </source>
</evidence>
<feature type="compositionally biased region" description="Basic and acidic residues" evidence="1">
    <location>
        <begin position="285"/>
        <end position="294"/>
    </location>
</feature>